<dbReference type="OrthoDB" id="9810112at2"/>
<keyword evidence="6" id="KW-1185">Reference proteome</keyword>
<evidence type="ECO:0000256" key="3">
    <source>
        <dbReference type="ARBA" id="ARBA00023239"/>
    </source>
</evidence>
<dbReference type="Pfam" id="PF02621">
    <property type="entry name" value="VitK2_biosynth"/>
    <property type="match status" value="1"/>
</dbReference>
<keyword evidence="2 4" id="KW-0474">Menaquinone biosynthesis</keyword>
<proteinExistence type="inferred from homology"/>
<gene>
    <name evidence="4" type="primary">mqnA</name>
    <name evidence="5" type="ORF">SAMN05421747_11647</name>
</gene>
<dbReference type="GO" id="GO:0009234">
    <property type="term" value="P:menaquinone biosynthetic process"/>
    <property type="evidence" value="ECO:0007669"/>
    <property type="project" value="UniProtKB-UniRule"/>
</dbReference>
<evidence type="ECO:0000256" key="2">
    <source>
        <dbReference type="ARBA" id="ARBA00022428"/>
    </source>
</evidence>
<dbReference type="EMBL" id="FOLL01000016">
    <property type="protein sequence ID" value="SFC61109.1"/>
    <property type="molecule type" value="Genomic_DNA"/>
</dbReference>
<accession>A0A1I1KK25</accession>
<dbReference type="InterPro" id="IPR003773">
    <property type="entry name" value="Menaquinone_biosynth"/>
</dbReference>
<dbReference type="UniPathway" id="UPA00079"/>
<dbReference type="GO" id="GO:0016836">
    <property type="term" value="F:hydro-lyase activity"/>
    <property type="evidence" value="ECO:0007669"/>
    <property type="project" value="UniProtKB-UniRule"/>
</dbReference>
<dbReference type="Proteomes" id="UP000199577">
    <property type="component" value="Unassembled WGS sequence"/>
</dbReference>
<dbReference type="InterPro" id="IPR030868">
    <property type="entry name" value="MqnA"/>
</dbReference>
<evidence type="ECO:0000256" key="4">
    <source>
        <dbReference type="HAMAP-Rule" id="MF_00995"/>
    </source>
</evidence>
<dbReference type="RefSeq" id="WP_090974472.1">
    <property type="nucleotide sequence ID" value="NZ_FOLL01000016.1"/>
</dbReference>
<evidence type="ECO:0000313" key="6">
    <source>
        <dbReference type="Proteomes" id="UP000199577"/>
    </source>
</evidence>
<sequence>MEKVRVSAVSYTNTLPFLYGLRQSSIIHKIDLSLDVPSACAHKLVNNEADLGIVPVAALLDIPTPQVVSDYCLGASGAVNSVFIFSDKPISDINTLRLDDQSRTSNGLARVLLRDYWKRDVTIVSEGKADAYVEIGDRTFGKQHVHPYVYDLSLYWRQFTGLPFTFAVWAANKTLPNTFIEEFNGALAYGVAHREVVLKALPRRRDFDYRKYFMEHLDYRYDDEKKKAVTEFLKRMETLARVPG</sequence>
<evidence type="ECO:0000313" key="5">
    <source>
        <dbReference type="EMBL" id="SFC61109.1"/>
    </source>
</evidence>
<dbReference type="CDD" id="cd13634">
    <property type="entry name" value="PBP2_Sco4506"/>
    <property type="match status" value="1"/>
</dbReference>
<dbReference type="SUPFAM" id="SSF53850">
    <property type="entry name" value="Periplasmic binding protein-like II"/>
    <property type="match status" value="1"/>
</dbReference>
<dbReference type="HAMAP" id="MF_00995">
    <property type="entry name" value="MqnA"/>
    <property type="match status" value="1"/>
</dbReference>
<comment type="catalytic activity">
    <reaction evidence="4">
        <text>chorismate = 3-[(1-carboxyvinyl)-oxy]benzoate + H2O</text>
        <dbReference type="Rhea" id="RHEA:40051"/>
        <dbReference type="ChEBI" id="CHEBI:15377"/>
        <dbReference type="ChEBI" id="CHEBI:29748"/>
        <dbReference type="ChEBI" id="CHEBI:76981"/>
        <dbReference type="EC" id="4.2.1.151"/>
    </reaction>
</comment>
<dbReference type="STRING" id="623281.SAMN05421747_11647"/>
<comment type="pathway">
    <text evidence="1 4">Quinol/quinone metabolism; menaquinone biosynthesis.</text>
</comment>
<reference evidence="5 6" key="1">
    <citation type="submission" date="2016-10" db="EMBL/GenBank/DDBJ databases">
        <authorList>
            <person name="de Groot N.N."/>
        </authorList>
    </citation>
    <scope>NUCLEOTIDE SEQUENCE [LARGE SCALE GENOMIC DNA]</scope>
    <source>
        <strain evidence="5 6">DSM 22900</strain>
    </source>
</reference>
<dbReference type="PANTHER" id="PTHR37690">
    <property type="entry name" value="CHORISMATE DEHYDRATASE"/>
    <property type="match status" value="1"/>
</dbReference>
<evidence type="ECO:0000256" key="1">
    <source>
        <dbReference type="ARBA" id="ARBA00004863"/>
    </source>
</evidence>
<dbReference type="Gene3D" id="3.40.190.10">
    <property type="entry name" value="Periplasmic binding protein-like II"/>
    <property type="match status" value="2"/>
</dbReference>
<name>A0A1I1KK25_9SPHI</name>
<dbReference type="EC" id="4.2.1.151" evidence="4"/>
<comment type="function">
    <text evidence="4">Catalyzes the dehydration of chorismate into 3-[(1-carboxyvinyl)oxy]benzoate, a step in the biosynthesis of menaquinone (MK, vitamin K2).</text>
</comment>
<dbReference type="AlphaFoldDB" id="A0A1I1KK25"/>
<organism evidence="5 6">
    <name type="scientific">Parapedobacter composti</name>
    <dbReference type="NCBI Taxonomy" id="623281"/>
    <lineage>
        <taxon>Bacteria</taxon>
        <taxon>Pseudomonadati</taxon>
        <taxon>Bacteroidota</taxon>
        <taxon>Sphingobacteriia</taxon>
        <taxon>Sphingobacteriales</taxon>
        <taxon>Sphingobacteriaceae</taxon>
        <taxon>Parapedobacter</taxon>
    </lineage>
</organism>
<comment type="similarity">
    <text evidence="4">Belongs to the MqnA/MqnD family. MqnA subfamily.</text>
</comment>
<dbReference type="PANTHER" id="PTHR37690:SF1">
    <property type="entry name" value="CHORISMATE DEHYDRATASE"/>
    <property type="match status" value="1"/>
</dbReference>
<keyword evidence="3 4" id="KW-0456">Lyase</keyword>
<protein>
    <recommendedName>
        <fullName evidence="4">Chorismate dehydratase</fullName>
        <ecNumber evidence="4">4.2.1.151</ecNumber>
    </recommendedName>
    <alternativeName>
        <fullName evidence="4">Menaquinone biosynthetic enzyme MqnA</fullName>
    </alternativeName>
</protein>